<keyword evidence="2" id="KW-1185">Reference proteome</keyword>
<accession>A0A9J5ZH32</accession>
<dbReference type="EMBL" id="JACXVP010000004">
    <property type="protein sequence ID" value="KAG5611733.1"/>
    <property type="molecule type" value="Genomic_DNA"/>
</dbReference>
<proteinExistence type="predicted"/>
<gene>
    <name evidence="1" type="ORF">H5410_023014</name>
</gene>
<evidence type="ECO:0000313" key="2">
    <source>
        <dbReference type="Proteomes" id="UP000824120"/>
    </source>
</evidence>
<protein>
    <recommendedName>
        <fullName evidence="3">NB-ARC domain containing protein</fullName>
    </recommendedName>
</protein>
<evidence type="ECO:0000313" key="1">
    <source>
        <dbReference type="EMBL" id="KAG5611733.1"/>
    </source>
</evidence>
<dbReference type="AlphaFoldDB" id="A0A9J5ZH32"/>
<dbReference type="Proteomes" id="UP000824120">
    <property type="component" value="Chromosome 4"/>
</dbReference>
<sequence>MTSGNKVQGYQEGDTYVISCEDQVGSNGGAYLIKPHVNPTLNMVNSHALPIVSISQVTSTNNLITSSRQKRITSESRWANWVEEEDEHVTPHRKLSPDAPIFMPKGSGITNDSSPLHIGRQLILIGTNVQNFSVGDKELLNASVSSNVKKMTSHTPINTNKQLQDVGSSSFSINRFANIQDEDTFEESEEEDMLNYCFANATRDEDISPRQQQKEAWKKKYWDGKMTEEFVPRHLPMRLGEQNNMTVSTTLTRSNKSKKN</sequence>
<reference evidence="1 2" key="1">
    <citation type="submission" date="2020-09" db="EMBL/GenBank/DDBJ databases">
        <title>De no assembly of potato wild relative species, Solanum commersonii.</title>
        <authorList>
            <person name="Cho K."/>
        </authorList>
    </citation>
    <scope>NUCLEOTIDE SEQUENCE [LARGE SCALE GENOMIC DNA]</scope>
    <source>
        <strain evidence="1">LZ3.2</strain>
        <tissue evidence="1">Leaf</tissue>
    </source>
</reference>
<name>A0A9J5ZH32_SOLCO</name>
<evidence type="ECO:0008006" key="3">
    <source>
        <dbReference type="Google" id="ProtNLM"/>
    </source>
</evidence>
<dbReference type="OrthoDB" id="10435930at2759"/>
<comment type="caution">
    <text evidence="1">The sequence shown here is derived from an EMBL/GenBank/DDBJ whole genome shotgun (WGS) entry which is preliminary data.</text>
</comment>
<organism evidence="1 2">
    <name type="scientific">Solanum commersonii</name>
    <name type="common">Commerson's wild potato</name>
    <name type="synonym">Commerson's nightshade</name>
    <dbReference type="NCBI Taxonomy" id="4109"/>
    <lineage>
        <taxon>Eukaryota</taxon>
        <taxon>Viridiplantae</taxon>
        <taxon>Streptophyta</taxon>
        <taxon>Embryophyta</taxon>
        <taxon>Tracheophyta</taxon>
        <taxon>Spermatophyta</taxon>
        <taxon>Magnoliopsida</taxon>
        <taxon>eudicotyledons</taxon>
        <taxon>Gunneridae</taxon>
        <taxon>Pentapetalae</taxon>
        <taxon>asterids</taxon>
        <taxon>lamiids</taxon>
        <taxon>Solanales</taxon>
        <taxon>Solanaceae</taxon>
        <taxon>Solanoideae</taxon>
        <taxon>Solaneae</taxon>
        <taxon>Solanum</taxon>
    </lineage>
</organism>